<name>A0A0L1JP62_9RHOB</name>
<dbReference type="Pfam" id="PF00850">
    <property type="entry name" value="Hist_deacetyl"/>
    <property type="match status" value="1"/>
</dbReference>
<evidence type="ECO:0000313" key="4">
    <source>
        <dbReference type="Proteomes" id="UP000036938"/>
    </source>
</evidence>
<dbReference type="OrthoDB" id="9808367at2"/>
<protein>
    <submittedName>
        <fullName evidence="3">Acetoin utilization protein</fullName>
    </submittedName>
</protein>
<evidence type="ECO:0000256" key="1">
    <source>
        <dbReference type="ARBA" id="ARBA00005947"/>
    </source>
</evidence>
<sequence>MTTALITHDAFDGHVTPDGMPERVARLEAVRAALEDLDLLRVEAPLATDDDVTTLHTEGHVARIRASVPQSGFAALDSETFLAPGSEEAAFRAVGGALKAVDMVMAKEVKNAFVAARPPGHHAEQATPMGFCIFGNVALAARHAMDAHGLDRVAVVDFDVHHGNGTQALLWDEPRALVVTSHQMPLWPGTGYPDERGPHDTIVNVPLAPGTDGGAMRAAYTQQVFPRLRAFRPELILISAGFDAHAADPLAQLRWVEGDFAWVTRELCALAAELCDSRVVSCLEGGYDLDALGASARAHVLELMEAP</sequence>
<dbReference type="PANTHER" id="PTHR10625:SF10">
    <property type="entry name" value="HISTONE DEACETYLASE HDAC1"/>
    <property type="match status" value="1"/>
</dbReference>
<dbReference type="GO" id="GO:0040029">
    <property type="term" value="P:epigenetic regulation of gene expression"/>
    <property type="evidence" value="ECO:0007669"/>
    <property type="project" value="TreeGrafter"/>
</dbReference>
<dbReference type="RefSeq" id="WP_050530735.1">
    <property type="nucleotide sequence ID" value="NZ_AQQZ01000004.1"/>
</dbReference>
<dbReference type="InterPro" id="IPR023801">
    <property type="entry name" value="His_deacetylse_dom"/>
</dbReference>
<evidence type="ECO:0000313" key="3">
    <source>
        <dbReference type="EMBL" id="KNG93549.1"/>
    </source>
</evidence>
<dbReference type="PATRIC" id="fig|1317121.7.peg.2685"/>
<dbReference type="CDD" id="cd11599">
    <property type="entry name" value="HDAC_classII_2"/>
    <property type="match status" value="1"/>
</dbReference>
<dbReference type="GO" id="GO:0004407">
    <property type="term" value="F:histone deacetylase activity"/>
    <property type="evidence" value="ECO:0007669"/>
    <property type="project" value="TreeGrafter"/>
</dbReference>
<feature type="domain" description="Histone deacetylase" evidence="2">
    <location>
        <begin position="21"/>
        <end position="302"/>
    </location>
</feature>
<dbReference type="Proteomes" id="UP000036938">
    <property type="component" value="Unassembled WGS sequence"/>
</dbReference>
<evidence type="ECO:0000259" key="2">
    <source>
        <dbReference type="Pfam" id="PF00850"/>
    </source>
</evidence>
<gene>
    <name evidence="3" type="ORF">ATO11_10045</name>
</gene>
<comment type="similarity">
    <text evidence="1">Belongs to the histone deacetylase family.</text>
</comment>
<dbReference type="AlphaFoldDB" id="A0A0L1JP62"/>
<dbReference type="PRINTS" id="PR01270">
    <property type="entry name" value="HDASUPER"/>
</dbReference>
<dbReference type="InterPro" id="IPR000286">
    <property type="entry name" value="HDACs"/>
</dbReference>
<dbReference type="InterPro" id="IPR023696">
    <property type="entry name" value="Ureohydrolase_dom_sf"/>
</dbReference>
<dbReference type="InterPro" id="IPR037138">
    <property type="entry name" value="His_deacetylse_dom_sf"/>
</dbReference>
<accession>A0A0L1JP62</accession>
<organism evidence="3 4">
    <name type="scientific">Pseudaestuariivita atlantica</name>
    <dbReference type="NCBI Taxonomy" id="1317121"/>
    <lineage>
        <taxon>Bacteria</taxon>
        <taxon>Pseudomonadati</taxon>
        <taxon>Pseudomonadota</taxon>
        <taxon>Alphaproteobacteria</taxon>
        <taxon>Rhodobacterales</taxon>
        <taxon>Paracoccaceae</taxon>
        <taxon>Pseudaestuariivita</taxon>
    </lineage>
</organism>
<dbReference type="Gene3D" id="3.40.800.20">
    <property type="entry name" value="Histone deacetylase domain"/>
    <property type="match status" value="1"/>
</dbReference>
<comment type="caution">
    <text evidence="3">The sequence shown here is derived from an EMBL/GenBank/DDBJ whole genome shotgun (WGS) entry which is preliminary data.</text>
</comment>
<keyword evidence="4" id="KW-1185">Reference proteome</keyword>
<proteinExistence type="inferred from homology"/>
<dbReference type="EMBL" id="AQQZ01000004">
    <property type="protein sequence ID" value="KNG93549.1"/>
    <property type="molecule type" value="Genomic_DNA"/>
</dbReference>
<dbReference type="STRING" id="1317121.ATO11_10045"/>
<dbReference type="PANTHER" id="PTHR10625">
    <property type="entry name" value="HISTONE DEACETYLASE HDAC1-RELATED"/>
    <property type="match status" value="1"/>
</dbReference>
<dbReference type="SUPFAM" id="SSF52768">
    <property type="entry name" value="Arginase/deacetylase"/>
    <property type="match status" value="1"/>
</dbReference>
<reference evidence="3 4" key="1">
    <citation type="journal article" date="2015" name="Int. J. Syst. Evol. Microbiol.">
        <title>Aestuariivita atlantica sp. nov., isolated from deep sea sediment of the Atlantic Ocean.</title>
        <authorList>
            <person name="Li G."/>
            <person name="Lai Q."/>
            <person name="Du Y."/>
            <person name="Liu X."/>
            <person name="Sun F."/>
            <person name="Shao Z."/>
        </authorList>
    </citation>
    <scope>NUCLEOTIDE SEQUENCE [LARGE SCALE GENOMIC DNA]</scope>
    <source>
        <strain evidence="3 4">22II-S11-z3</strain>
    </source>
</reference>